<feature type="transmembrane region" description="Helical" evidence="6">
    <location>
        <begin position="203"/>
        <end position="222"/>
    </location>
</feature>
<comment type="subcellular location">
    <subcellularLocation>
        <location evidence="1">Cell membrane</location>
        <topology evidence="1">Multi-pass membrane protein</topology>
    </subcellularLocation>
</comment>
<feature type="transmembrane region" description="Helical" evidence="6">
    <location>
        <begin position="252"/>
        <end position="269"/>
    </location>
</feature>
<dbReference type="Proteomes" id="UP000320781">
    <property type="component" value="Unassembled WGS sequence"/>
</dbReference>
<feature type="transmembrane region" description="Helical" evidence="6">
    <location>
        <begin position="275"/>
        <end position="298"/>
    </location>
</feature>
<feature type="transmembrane region" description="Helical" evidence="6">
    <location>
        <begin position="6"/>
        <end position="26"/>
    </location>
</feature>
<dbReference type="CDD" id="cd06581">
    <property type="entry name" value="TM_PBP1_LivM_like"/>
    <property type="match status" value="1"/>
</dbReference>
<proteinExistence type="predicted"/>
<name>A0A523QJS7_UNCAE</name>
<feature type="transmembrane region" description="Helical" evidence="6">
    <location>
        <begin position="38"/>
        <end position="57"/>
    </location>
</feature>
<keyword evidence="5 6" id="KW-0472">Membrane</keyword>
<evidence type="ECO:0000256" key="5">
    <source>
        <dbReference type="ARBA" id="ARBA00023136"/>
    </source>
</evidence>
<keyword evidence="4 6" id="KW-1133">Transmembrane helix</keyword>
<evidence type="ECO:0000256" key="4">
    <source>
        <dbReference type="ARBA" id="ARBA00022989"/>
    </source>
</evidence>
<dbReference type="EMBL" id="SOKU01000158">
    <property type="protein sequence ID" value="TES85880.1"/>
    <property type="molecule type" value="Genomic_DNA"/>
</dbReference>
<evidence type="ECO:0000313" key="7">
    <source>
        <dbReference type="EMBL" id="TES85880.1"/>
    </source>
</evidence>
<comment type="caution">
    <text evidence="7">The sequence shown here is derived from an EMBL/GenBank/DDBJ whole genome shotgun (WGS) entry which is preliminary data.</text>
</comment>
<feature type="transmembrane region" description="Helical" evidence="6">
    <location>
        <begin position="98"/>
        <end position="118"/>
    </location>
</feature>
<accession>A0A523QJS7</accession>
<keyword evidence="3 6" id="KW-0812">Transmembrane</keyword>
<protein>
    <submittedName>
        <fullName evidence="7">Branched-chain amino acid ABC transporter permease</fullName>
    </submittedName>
</protein>
<evidence type="ECO:0000256" key="6">
    <source>
        <dbReference type="SAM" id="Phobius"/>
    </source>
</evidence>
<dbReference type="AlphaFoldDB" id="A0A523QJS7"/>
<evidence type="ECO:0000256" key="3">
    <source>
        <dbReference type="ARBA" id="ARBA00022692"/>
    </source>
</evidence>
<evidence type="ECO:0000256" key="2">
    <source>
        <dbReference type="ARBA" id="ARBA00022475"/>
    </source>
</evidence>
<sequence>MVMDIGLFLAGVISLAGIYAISTLGYNLQFGQTGLVNLGYVAYFAVGAYASVILTIPHPGPHAAYMFGFGLPMWVGFIGAPIAAGIFAYIVGLPTLRLGIDYFVVVTFAVGEVLRYVLSNEVWLTNGLTGFHSLAQPFRESFGPLVYEYFFAGLMIIILVATYLFVNRICRSPFGRALKSVRENESVCLSLGKKASSYKMKSFIIGAAIAGLAGSFYVRFTTLARPEIFIPAVTFTALLSMIIGGKGNNKGAVLGTFIFIFAVELTRFFQVSAAYAIRISPLRTLATGIMLIVILRYLPQGIIKEVRVKGEELGR</sequence>
<evidence type="ECO:0000313" key="8">
    <source>
        <dbReference type="Proteomes" id="UP000320781"/>
    </source>
</evidence>
<dbReference type="PANTHER" id="PTHR30482">
    <property type="entry name" value="HIGH-AFFINITY BRANCHED-CHAIN AMINO ACID TRANSPORT SYSTEM PERMEASE"/>
    <property type="match status" value="1"/>
</dbReference>
<keyword evidence="2" id="KW-1003">Cell membrane</keyword>
<dbReference type="InterPro" id="IPR001851">
    <property type="entry name" value="ABC_transp_permease"/>
</dbReference>
<evidence type="ECO:0000256" key="1">
    <source>
        <dbReference type="ARBA" id="ARBA00004651"/>
    </source>
</evidence>
<dbReference type="InterPro" id="IPR043428">
    <property type="entry name" value="LivM-like"/>
</dbReference>
<gene>
    <name evidence="7" type="ORF">E3J95_03395</name>
</gene>
<feature type="transmembrane region" description="Helical" evidence="6">
    <location>
        <begin position="228"/>
        <end position="245"/>
    </location>
</feature>
<dbReference type="Pfam" id="PF02653">
    <property type="entry name" value="BPD_transp_2"/>
    <property type="match status" value="1"/>
</dbReference>
<feature type="transmembrane region" description="Helical" evidence="6">
    <location>
        <begin position="63"/>
        <end position="91"/>
    </location>
</feature>
<feature type="transmembrane region" description="Helical" evidence="6">
    <location>
        <begin position="146"/>
        <end position="166"/>
    </location>
</feature>
<reference evidence="7 8" key="1">
    <citation type="submission" date="2019-03" db="EMBL/GenBank/DDBJ databases">
        <title>Metabolic potential of uncultured bacteria and archaea associated with petroleum seepage in deep-sea sediments.</title>
        <authorList>
            <person name="Dong X."/>
            <person name="Hubert C."/>
        </authorList>
    </citation>
    <scope>NUCLEOTIDE SEQUENCE [LARGE SCALE GENOMIC DNA]</scope>
    <source>
        <strain evidence="7">E44_bin92</strain>
    </source>
</reference>
<dbReference type="GO" id="GO:0015658">
    <property type="term" value="F:branched-chain amino acid transmembrane transporter activity"/>
    <property type="evidence" value="ECO:0007669"/>
    <property type="project" value="InterPro"/>
</dbReference>
<dbReference type="PANTHER" id="PTHR30482:SF10">
    <property type="entry name" value="HIGH-AFFINITY BRANCHED-CHAIN AMINO ACID TRANSPORT PROTEIN BRAE"/>
    <property type="match status" value="1"/>
</dbReference>
<organism evidence="7 8">
    <name type="scientific">Aerophobetes bacterium</name>
    <dbReference type="NCBI Taxonomy" id="2030807"/>
    <lineage>
        <taxon>Bacteria</taxon>
        <taxon>Candidatus Aerophobota</taxon>
    </lineage>
</organism>
<dbReference type="GO" id="GO:0005886">
    <property type="term" value="C:plasma membrane"/>
    <property type="evidence" value="ECO:0007669"/>
    <property type="project" value="UniProtKB-SubCell"/>
</dbReference>